<dbReference type="GO" id="GO:0016020">
    <property type="term" value="C:membrane"/>
    <property type="evidence" value="ECO:0007669"/>
    <property type="project" value="InterPro"/>
</dbReference>
<feature type="transmembrane region" description="Helical" evidence="9">
    <location>
        <begin position="20"/>
        <end position="40"/>
    </location>
</feature>
<dbReference type="CDD" id="cd16917">
    <property type="entry name" value="HATPase_UhpB-NarQ-NarX-like"/>
    <property type="match status" value="1"/>
</dbReference>
<keyword evidence="12" id="KW-1185">Reference proteome</keyword>
<evidence type="ECO:0000256" key="6">
    <source>
        <dbReference type="ARBA" id="ARBA00022777"/>
    </source>
</evidence>
<dbReference type="InterPro" id="IPR036890">
    <property type="entry name" value="HATPase_C_sf"/>
</dbReference>
<dbReference type="EMBL" id="JAEHOH010000001">
    <property type="protein sequence ID" value="MBK0417520.1"/>
    <property type="molecule type" value="Genomic_DNA"/>
</dbReference>
<dbReference type="PIRSF" id="PIRSF037434">
    <property type="entry name" value="STHK_ChrS"/>
    <property type="match status" value="1"/>
</dbReference>
<evidence type="ECO:0000256" key="9">
    <source>
        <dbReference type="SAM" id="Phobius"/>
    </source>
</evidence>
<reference evidence="11" key="1">
    <citation type="submission" date="2020-12" db="EMBL/GenBank/DDBJ databases">
        <title>Leucobacter sp. CAS1, isolated from Chromium sludge.</title>
        <authorList>
            <person name="Xu Z."/>
        </authorList>
    </citation>
    <scope>NUCLEOTIDE SEQUENCE</scope>
    <source>
        <strain evidence="11">CSA1</strain>
    </source>
</reference>
<keyword evidence="6 11" id="KW-0418">Kinase</keyword>
<dbReference type="Proteomes" id="UP000608530">
    <property type="component" value="Unassembled WGS sequence"/>
</dbReference>
<keyword evidence="8" id="KW-0902">Two-component regulatory system</keyword>
<dbReference type="AlphaFoldDB" id="A0A934Q4Z0"/>
<accession>A0A934Q4Z0</accession>
<sequence>MLATPAGEDPGPGDAARRPLRWWDIGVVAVVLVMSVPGGIGPFEWTSGSIPSPWFGLSVGVLVVFVLLYAAMGRAALLRALRDRPPTVRGVVFLALLILLLGAATLIYPSYATLQCMAYPMLWTIVPRYARAVLASALLALAIGVGSAFSYARLGVESPVWTAGVVAVLSFAFSVVIGTWITRVFAQGERYRAVAESLREAQAEVAELSALAGAGAERERLSRELHDTLTQTLTGLVMLSEQAERALAADDRERARDRMARVREASRAAVAEARALVATTQPLGDGGLEEAIERVAGRLREDTGMRVVCELSPLVLDRELQVVLLRAAQEGLANARRHSRASSVTIRLGVRSDATGGARAILTVEDDGVGFGAESSGGALGGFGLSGLRDRVRLVGGEAGFGAGSDGGARLEVCVPLVEHGSRGTGVARTEARGRATGGGAA</sequence>
<gene>
    <name evidence="11" type="ORF">JD276_00505</name>
</gene>
<dbReference type="GO" id="GO:0046983">
    <property type="term" value="F:protein dimerization activity"/>
    <property type="evidence" value="ECO:0007669"/>
    <property type="project" value="InterPro"/>
</dbReference>
<dbReference type="PANTHER" id="PTHR24421">
    <property type="entry name" value="NITRATE/NITRITE SENSOR PROTEIN NARX-RELATED"/>
    <property type="match status" value="1"/>
</dbReference>
<feature type="transmembrane region" description="Helical" evidence="9">
    <location>
        <begin position="52"/>
        <end position="71"/>
    </location>
</feature>
<dbReference type="PANTHER" id="PTHR24421:SF10">
    <property type="entry name" value="NITRATE_NITRITE SENSOR PROTEIN NARQ"/>
    <property type="match status" value="1"/>
</dbReference>
<dbReference type="Gene3D" id="3.30.565.10">
    <property type="entry name" value="Histidine kinase-like ATPase, C-terminal domain"/>
    <property type="match status" value="1"/>
</dbReference>
<evidence type="ECO:0000256" key="2">
    <source>
        <dbReference type="ARBA" id="ARBA00012438"/>
    </source>
</evidence>
<evidence type="ECO:0000256" key="4">
    <source>
        <dbReference type="ARBA" id="ARBA00022679"/>
    </source>
</evidence>
<keyword evidence="9" id="KW-1133">Transmembrane helix</keyword>
<dbReference type="InterPro" id="IPR003594">
    <property type="entry name" value="HATPase_dom"/>
</dbReference>
<evidence type="ECO:0000313" key="12">
    <source>
        <dbReference type="Proteomes" id="UP000608530"/>
    </source>
</evidence>
<evidence type="ECO:0000256" key="7">
    <source>
        <dbReference type="ARBA" id="ARBA00022840"/>
    </source>
</evidence>
<evidence type="ECO:0000256" key="1">
    <source>
        <dbReference type="ARBA" id="ARBA00000085"/>
    </source>
</evidence>
<keyword evidence="3" id="KW-0597">Phosphoprotein</keyword>
<comment type="catalytic activity">
    <reaction evidence="1">
        <text>ATP + protein L-histidine = ADP + protein N-phospho-L-histidine.</text>
        <dbReference type="EC" id="2.7.13.3"/>
    </reaction>
</comment>
<feature type="transmembrane region" description="Helical" evidence="9">
    <location>
        <begin position="91"/>
        <end position="111"/>
    </location>
</feature>
<proteinExistence type="predicted"/>
<keyword evidence="4" id="KW-0808">Transferase</keyword>
<dbReference type="GO" id="GO:0005524">
    <property type="term" value="F:ATP binding"/>
    <property type="evidence" value="ECO:0007669"/>
    <property type="project" value="UniProtKB-KW"/>
</dbReference>
<comment type="caution">
    <text evidence="11">The sequence shown here is derived from an EMBL/GenBank/DDBJ whole genome shotgun (WGS) entry which is preliminary data.</text>
</comment>
<dbReference type="InterPro" id="IPR011712">
    <property type="entry name" value="Sig_transdc_His_kin_sub3_dim/P"/>
</dbReference>
<feature type="transmembrane region" description="Helical" evidence="9">
    <location>
        <begin position="132"/>
        <end position="154"/>
    </location>
</feature>
<dbReference type="GO" id="GO:0000155">
    <property type="term" value="F:phosphorelay sensor kinase activity"/>
    <property type="evidence" value="ECO:0007669"/>
    <property type="project" value="InterPro"/>
</dbReference>
<dbReference type="InterPro" id="IPR050482">
    <property type="entry name" value="Sensor_HK_TwoCompSys"/>
</dbReference>
<feature type="transmembrane region" description="Helical" evidence="9">
    <location>
        <begin position="160"/>
        <end position="182"/>
    </location>
</feature>
<dbReference type="EC" id="2.7.13.3" evidence="2"/>
<dbReference type="Pfam" id="PF02518">
    <property type="entry name" value="HATPase_c"/>
    <property type="match status" value="1"/>
</dbReference>
<dbReference type="SMART" id="SM00387">
    <property type="entry name" value="HATPase_c"/>
    <property type="match status" value="1"/>
</dbReference>
<evidence type="ECO:0000256" key="8">
    <source>
        <dbReference type="ARBA" id="ARBA00023012"/>
    </source>
</evidence>
<organism evidence="11 12">
    <name type="scientific">Leucobacter chromiisoli</name>
    <dbReference type="NCBI Taxonomy" id="2796471"/>
    <lineage>
        <taxon>Bacteria</taxon>
        <taxon>Bacillati</taxon>
        <taxon>Actinomycetota</taxon>
        <taxon>Actinomycetes</taxon>
        <taxon>Micrococcales</taxon>
        <taxon>Microbacteriaceae</taxon>
        <taxon>Leucobacter</taxon>
    </lineage>
</organism>
<dbReference type="Pfam" id="PF07730">
    <property type="entry name" value="HisKA_3"/>
    <property type="match status" value="1"/>
</dbReference>
<keyword evidence="9" id="KW-0812">Transmembrane</keyword>
<evidence type="ECO:0000256" key="5">
    <source>
        <dbReference type="ARBA" id="ARBA00022741"/>
    </source>
</evidence>
<keyword evidence="7" id="KW-0067">ATP-binding</keyword>
<dbReference type="SUPFAM" id="SSF55874">
    <property type="entry name" value="ATPase domain of HSP90 chaperone/DNA topoisomerase II/histidine kinase"/>
    <property type="match status" value="1"/>
</dbReference>
<keyword evidence="5" id="KW-0547">Nucleotide-binding</keyword>
<name>A0A934Q4Z0_9MICO</name>
<evidence type="ECO:0000256" key="3">
    <source>
        <dbReference type="ARBA" id="ARBA00022553"/>
    </source>
</evidence>
<protein>
    <recommendedName>
        <fullName evidence="2">histidine kinase</fullName>
        <ecNumber evidence="2">2.7.13.3</ecNumber>
    </recommendedName>
</protein>
<evidence type="ECO:0000313" key="11">
    <source>
        <dbReference type="EMBL" id="MBK0417520.1"/>
    </source>
</evidence>
<evidence type="ECO:0000259" key="10">
    <source>
        <dbReference type="SMART" id="SM00387"/>
    </source>
</evidence>
<feature type="domain" description="Histidine kinase/HSP90-like ATPase" evidence="10">
    <location>
        <begin position="319"/>
        <end position="419"/>
    </location>
</feature>
<keyword evidence="9" id="KW-0472">Membrane</keyword>
<dbReference type="InterPro" id="IPR017205">
    <property type="entry name" value="Sig_transdc_His_kinase_ChrS"/>
</dbReference>
<dbReference type="Gene3D" id="1.20.5.1930">
    <property type="match status" value="1"/>
</dbReference>